<dbReference type="Proteomes" id="UP000076154">
    <property type="component" value="Unassembled WGS sequence"/>
</dbReference>
<evidence type="ECO:0000313" key="2">
    <source>
        <dbReference type="Proteomes" id="UP000076154"/>
    </source>
</evidence>
<dbReference type="InParanoid" id="A0A369JNA0"/>
<evidence type="ECO:0008006" key="3">
    <source>
        <dbReference type="Google" id="ProtNLM"/>
    </source>
</evidence>
<proteinExistence type="predicted"/>
<sequence>MTDNDIIPFSGELDTDVAEAIAFHMDFLDLVKFSHTCRNNQAAVQNVLSERIVQIITRTLHYHARGFCDLLFENGVVVVGSSVTWILNANPTWTPHDLNLVAPAGKAGVIAEFLVQQGFEQKESKEMGWRLSRNGLQLWEFEGPLCPGTTGIHDYCGNVTIMESRSASVWPCILDSEATSHKDVISSHYIVSLTPKLSCHNTIYVVDHDDKMHYANKGINVIGWPSSNMRCDLWCPSECRYLKGGMGVGLLQWRARHTGPHDVTDDMVDTEYPEQPGSFFASEDLEDDGPYCMYAECYNPICPRRWRQRSWSEAGWE</sequence>
<reference evidence="1" key="1">
    <citation type="submission" date="2018-04" db="EMBL/GenBank/DDBJ databases">
        <title>Whole genome sequencing of Hypsizygus marmoreus.</title>
        <authorList>
            <person name="Choi I.-G."/>
            <person name="Min B."/>
            <person name="Kim J.-G."/>
            <person name="Kim S."/>
            <person name="Oh Y.-L."/>
            <person name="Kong W.-S."/>
            <person name="Park H."/>
            <person name="Jeong J."/>
            <person name="Song E.-S."/>
        </authorList>
    </citation>
    <scope>NUCLEOTIDE SEQUENCE [LARGE SCALE GENOMIC DNA]</scope>
    <source>
        <strain evidence="1">51987-8</strain>
    </source>
</reference>
<dbReference type="EMBL" id="LUEZ02000055">
    <property type="protein sequence ID" value="RDB21163.1"/>
    <property type="molecule type" value="Genomic_DNA"/>
</dbReference>
<dbReference type="AlphaFoldDB" id="A0A369JNA0"/>
<gene>
    <name evidence="1" type="ORF">Hypma_011906</name>
</gene>
<protein>
    <recommendedName>
        <fullName evidence="3">F-box domain-containing protein</fullName>
    </recommendedName>
</protein>
<keyword evidence="2" id="KW-1185">Reference proteome</keyword>
<organism evidence="1 2">
    <name type="scientific">Hypsizygus marmoreus</name>
    <name type="common">White beech mushroom</name>
    <name type="synonym">Agaricus marmoreus</name>
    <dbReference type="NCBI Taxonomy" id="39966"/>
    <lineage>
        <taxon>Eukaryota</taxon>
        <taxon>Fungi</taxon>
        <taxon>Dikarya</taxon>
        <taxon>Basidiomycota</taxon>
        <taxon>Agaricomycotina</taxon>
        <taxon>Agaricomycetes</taxon>
        <taxon>Agaricomycetidae</taxon>
        <taxon>Agaricales</taxon>
        <taxon>Tricholomatineae</taxon>
        <taxon>Lyophyllaceae</taxon>
        <taxon>Hypsizygus</taxon>
    </lineage>
</organism>
<accession>A0A369JNA0</accession>
<evidence type="ECO:0000313" key="1">
    <source>
        <dbReference type="EMBL" id="RDB21163.1"/>
    </source>
</evidence>
<name>A0A369JNA0_HYPMA</name>
<comment type="caution">
    <text evidence="1">The sequence shown here is derived from an EMBL/GenBank/DDBJ whole genome shotgun (WGS) entry which is preliminary data.</text>
</comment>